<dbReference type="Gene3D" id="1.10.600.10">
    <property type="entry name" value="Farnesyl Diphosphate Synthase"/>
    <property type="match status" value="1"/>
</dbReference>
<dbReference type="RefSeq" id="WP_052605735.1">
    <property type="nucleotide sequence ID" value="NZ_JXYS01000067.1"/>
</dbReference>
<name>A0A0D8HGQ4_9ACTN</name>
<keyword evidence="2 3" id="KW-0808">Transferase</keyword>
<dbReference type="AlphaFoldDB" id="A0A0D8HGQ4"/>
<dbReference type="InterPro" id="IPR033904">
    <property type="entry name" value="Trans_IPPS_HH"/>
</dbReference>
<organism evidence="3 4">
    <name type="scientific">Acidithrix ferrooxidans</name>
    <dbReference type="NCBI Taxonomy" id="1280514"/>
    <lineage>
        <taxon>Bacteria</taxon>
        <taxon>Bacillati</taxon>
        <taxon>Actinomycetota</taxon>
        <taxon>Acidimicrobiia</taxon>
        <taxon>Acidimicrobiales</taxon>
        <taxon>Acidimicrobiaceae</taxon>
        <taxon>Acidithrix</taxon>
    </lineage>
</organism>
<dbReference type="SUPFAM" id="SSF48576">
    <property type="entry name" value="Terpenoid synthases"/>
    <property type="match status" value="1"/>
</dbReference>
<dbReference type="SFLD" id="SFLDG01018">
    <property type="entry name" value="Squalene/Phytoene_Synthase_Lik"/>
    <property type="match status" value="1"/>
</dbReference>
<dbReference type="STRING" id="1280514.AXFE_21000"/>
<protein>
    <submittedName>
        <fullName evidence="3">All-trans-phytoene synthase</fullName>
        <ecNumber evidence="3">2.5.1.99</ecNumber>
    </submittedName>
</protein>
<comment type="caution">
    <text evidence="3">The sequence shown here is derived from an EMBL/GenBank/DDBJ whole genome shotgun (WGS) entry which is preliminary data.</text>
</comment>
<evidence type="ECO:0000313" key="4">
    <source>
        <dbReference type="Proteomes" id="UP000032360"/>
    </source>
</evidence>
<comment type="pathway">
    <text evidence="1">Carotenoid biosynthesis; phytoene biosynthesis.</text>
</comment>
<accession>A0A0D8HGQ4</accession>
<dbReference type="EMBL" id="JXYS01000067">
    <property type="protein sequence ID" value="KJF17029.1"/>
    <property type="molecule type" value="Genomic_DNA"/>
</dbReference>
<dbReference type="GO" id="GO:0016117">
    <property type="term" value="P:carotenoid biosynthetic process"/>
    <property type="evidence" value="ECO:0007669"/>
    <property type="project" value="UniProtKB-ARBA"/>
</dbReference>
<dbReference type="GO" id="GO:0004311">
    <property type="term" value="F:geranylgeranyl diphosphate synthase activity"/>
    <property type="evidence" value="ECO:0007669"/>
    <property type="project" value="InterPro"/>
</dbReference>
<dbReference type="InterPro" id="IPR002060">
    <property type="entry name" value="Squ/phyt_synthse"/>
</dbReference>
<dbReference type="OrthoDB" id="9807580at2"/>
<dbReference type="InterPro" id="IPR008949">
    <property type="entry name" value="Isoprenoid_synthase_dom_sf"/>
</dbReference>
<dbReference type="GO" id="GO:0051996">
    <property type="term" value="F:squalene synthase [NAD(P)H] activity"/>
    <property type="evidence" value="ECO:0007669"/>
    <property type="project" value="InterPro"/>
</dbReference>
<evidence type="ECO:0000256" key="1">
    <source>
        <dbReference type="ARBA" id="ARBA00004684"/>
    </source>
</evidence>
<dbReference type="EC" id="2.5.1.99" evidence="3"/>
<keyword evidence="4" id="KW-1185">Reference proteome</keyword>
<dbReference type="Proteomes" id="UP000032360">
    <property type="component" value="Unassembled WGS sequence"/>
</dbReference>
<gene>
    <name evidence="3" type="primary">crtB</name>
    <name evidence="3" type="ORF">AXFE_21000</name>
</gene>
<dbReference type="SFLD" id="SFLDS00005">
    <property type="entry name" value="Isoprenoid_Synthase_Type_I"/>
    <property type="match status" value="1"/>
</dbReference>
<dbReference type="PANTHER" id="PTHR31480">
    <property type="entry name" value="BIFUNCTIONAL LYCOPENE CYCLASE/PHYTOENE SYNTHASE"/>
    <property type="match status" value="1"/>
</dbReference>
<dbReference type="Pfam" id="PF00494">
    <property type="entry name" value="SQS_PSY"/>
    <property type="match status" value="1"/>
</dbReference>
<dbReference type="InterPro" id="IPR019845">
    <property type="entry name" value="Squalene/phytoene_synthase_CS"/>
</dbReference>
<dbReference type="CDD" id="cd00683">
    <property type="entry name" value="Trans_IPPS_HH"/>
    <property type="match status" value="1"/>
</dbReference>
<dbReference type="PATRIC" id="fig|1280514.3.peg.2752"/>
<sequence length="285" mass="32883">MVTQRELDGSYERCRSLNMRFGKSYYYSTFLLPQAMRRHIHALYGFCRYADDIVDDLGDVPISDRESALGAFVGRFFTDVKVGFSNDPILMAVVDTVLRFEIDLDLFSKFAESMRLDFSKFRYETYEDLLTYMEGSAAVIGEMTLPVLEPSSKYARKPARDLGFAFQLTNFLRDVSEDLQRGRIYIPLEDIEQFKAMSAFETRRSDFEFRELMQFEIARNREIYEQSRLGDRFLPPRSAACVAGARELYSGILEEIELVNFDVFGSRVSVAPWKKFRVAIGAIVG</sequence>
<dbReference type="UniPathway" id="UPA00799"/>
<dbReference type="SFLD" id="SFLDG01212">
    <property type="entry name" value="Phytoene_synthase_like"/>
    <property type="match status" value="1"/>
</dbReference>
<evidence type="ECO:0000313" key="3">
    <source>
        <dbReference type="EMBL" id="KJF17029.1"/>
    </source>
</evidence>
<evidence type="ECO:0000256" key="2">
    <source>
        <dbReference type="ARBA" id="ARBA00022679"/>
    </source>
</evidence>
<dbReference type="InterPro" id="IPR044843">
    <property type="entry name" value="Trans_IPPS_bact-type"/>
</dbReference>
<proteinExistence type="predicted"/>
<reference evidence="3 4" key="1">
    <citation type="submission" date="2015-01" db="EMBL/GenBank/DDBJ databases">
        <title>Draft genome of the acidophilic iron oxidizer Acidithrix ferrooxidans strain Py-F3.</title>
        <authorList>
            <person name="Poehlein A."/>
            <person name="Eisen S."/>
            <person name="Schloemann M."/>
            <person name="Johnson B.D."/>
            <person name="Daniel R."/>
            <person name="Muehling M."/>
        </authorList>
    </citation>
    <scope>NUCLEOTIDE SEQUENCE [LARGE SCALE GENOMIC DNA]</scope>
    <source>
        <strain evidence="3 4">Py-F3</strain>
    </source>
</reference>
<dbReference type="PROSITE" id="PS01045">
    <property type="entry name" value="SQUALEN_PHYTOEN_SYN_2"/>
    <property type="match status" value="1"/>
</dbReference>